<evidence type="ECO:0000313" key="3">
    <source>
        <dbReference type="Proteomes" id="UP001168972"/>
    </source>
</evidence>
<keyword evidence="3" id="KW-1185">Reference proteome</keyword>
<gene>
    <name evidence="2" type="ORF">PV327_010890</name>
</gene>
<evidence type="ECO:0000256" key="1">
    <source>
        <dbReference type="SAM" id="MobiDB-lite"/>
    </source>
</evidence>
<reference evidence="2" key="1">
    <citation type="journal article" date="2023" name="bioRxiv">
        <title>Scaffold-level genome assemblies of two parasitoid biocontrol wasps reveal the parthenogenesis mechanism and an associated novel virus.</title>
        <authorList>
            <person name="Inwood S."/>
            <person name="Skelly J."/>
            <person name="Guhlin J."/>
            <person name="Harrop T."/>
            <person name="Goldson S."/>
            <person name="Dearden P."/>
        </authorList>
    </citation>
    <scope>NUCLEOTIDE SEQUENCE</scope>
    <source>
        <strain evidence="2">Lincoln</strain>
        <tissue evidence="2">Whole body</tissue>
    </source>
</reference>
<sequence>MVKDDNGASGSAAAAAVEKHFAMHGIYSLPPPNPGAIAPTQQPQRPMKHSAGSRGGDDRPDEDQDFLSSPHRLH</sequence>
<feature type="region of interest" description="Disordered" evidence="1">
    <location>
        <begin position="25"/>
        <end position="74"/>
    </location>
</feature>
<dbReference type="Proteomes" id="UP001168972">
    <property type="component" value="Unassembled WGS sequence"/>
</dbReference>
<proteinExistence type="predicted"/>
<evidence type="ECO:0000313" key="2">
    <source>
        <dbReference type="EMBL" id="KAK0159817.1"/>
    </source>
</evidence>
<protein>
    <submittedName>
        <fullName evidence="2">Uncharacterized protein</fullName>
    </submittedName>
</protein>
<comment type="caution">
    <text evidence="2">The sequence shown here is derived from an EMBL/GenBank/DDBJ whole genome shotgun (WGS) entry which is preliminary data.</text>
</comment>
<reference evidence="2" key="2">
    <citation type="submission" date="2023-03" db="EMBL/GenBank/DDBJ databases">
        <authorList>
            <person name="Inwood S.N."/>
            <person name="Skelly J.G."/>
            <person name="Guhlin J."/>
            <person name="Harrop T.W.R."/>
            <person name="Goldson S.G."/>
            <person name="Dearden P.K."/>
        </authorList>
    </citation>
    <scope>NUCLEOTIDE SEQUENCE</scope>
    <source>
        <strain evidence="2">Lincoln</strain>
        <tissue evidence="2">Whole body</tissue>
    </source>
</reference>
<dbReference type="AlphaFoldDB" id="A0AA39C8E2"/>
<organism evidence="2 3">
    <name type="scientific">Microctonus hyperodae</name>
    <name type="common">Parasitoid wasp</name>
    <dbReference type="NCBI Taxonomy" id="165561"/>
    <lineage>
        <taxon>Eukaryota</taxon>
        <taxon>Metazoa</taxon>
        <taxon>Ecdysozoa</taxon>
        <taxon>Arthropoda</taxon>
        <taxon>Hexapoda</taxon>
        <taxon>Insecta</taxon>
        <taxon>Pterygota</taxon>
        <taxon>Neoptera</taxon>
        <taxon>Endopterygota</taxon>
        <taxon>Hymenoptera</taxon>
        <taxon>Apocrita</taxon>
        <taxon>Ichneumonoidea</taxon>
        <taxon>Braconidae</taxon>
        <taxon>Euphorinae</taxon>
        <taxon>Microctonus</taxon>
    </lineage>
</organism>
<dbReference type="EMBL" id="JAQQBR010001836">
    <property type="protein sequence ID" value="KAK0159817.1"/>
    <property type="molecule type" value="Genomic_DNA"/>
</dbReference>
<accession>A0AA39C8E2</accession>
<name>A0AA39C8E2_MICHY</name>